<dbReference type="PANTHER" id="PTHR38015">
    <property type="entry name" value="BLR6086 PROTEIN"/>
    <property type="match status" value="1"/>
</dbReference>
<dbReference type="Pfam" id="PF02317">
    <property type="entry name" value="Octopine_DH"/>
    <property type="match status" value="1"/>
</dbReference>
<dbReference type="InterPro" id="IPR003421">
    <property type="entry name" value="Opine_DH"/>
</dbReference>
<dbReference type="SUPFAM" id="SSF48179">
    <property type="entry name" value="6-phosphogluconate dehydrogenase C-terminal domain-like"/>
    <property type="match status" value="1"/>
</dbReference>
<name>A0A0L0FUT5_9EUKA</name>
<dbReference type="InterPro" id="IPR051729">
    <property type="entry name" value="Opine/Lysopine_DH"/>
</dbReference>
<dbReference type="Proteomes" id="UP000054560">
    <property type="component" value="Unassembled WGS sequence"/>
</dbReference>
<protein>
    <recommendedName>
        <fullName evidence="1">Opine dehydrogenase domain-containing protein</fullName>
    </recommendedName>
</protein>
<feature type="domain" description="Opine dehydrogenase" evidence="1">
    <location>
        <begin position="151"/>
        <end position="309"/>
    </location>
</feature>
<dbReference type="AlphaFoldDB" id="A0A0L0FUT5"/>
<dbReference type="GO" id="GO:0016491">
    <property type="term" value="F:oxidoreductase activity"/>
    <property type="evidence" value="ECO:0007669"/>
    <property type="project" value="InterPro"/>
</dbReference>
<dbReference type="Gene3D" id="3.40.50.720">
    <property type="entry name" value="NAD(P)-binding Rossmann-like Domain"/>
    <property type="match status" value="1"/>
</dbReference>
<evidence type="ECO:0000259" key="1">
    <source>
        <dbReference type="Pfam" id="PF02317"/>
    </source>
</evidence>
<sequence>MVDGLLHYEYTIQVARAEQHTEAKHYAISKDVSIVEDADVLIMPLPSFAYWDILKGIKSHLREGQYICVTPGQGGFDWVARDVLGDELFNKLIVFATMPMPFNCRITEFGKHVEVQTLKTHYVVGTTRKDRATDVQKLNEGIFGGQAKVTGNFLSCTLYPINAIIHPQRLYRLCKDWKEGDVLPENPLFYEDMDDESVEYMDIVNKELIEIATALREQGTDTEVPHIFDFLKYIYGDFDSLKHIFAENNAYKGFRCPFKEVEGGYVPDFENRYFTEDIPEGLCIYKGVAEIVGVETPMLDKVFNWASKHMGKEYLVDGKMTGKDVGQSHAPQRFGYRKVQDLTPNL</sequence>
<evidence type="ECO:0000313" key="2">
    <source>
        <dbReference type="EMBL" id="KNC80572.1"/>
    </source>
</evidence>
<dbReference type="PANTHER" id="PTHR38015:SF1">
    <property type="entry name" value="OPINE DEHYDROGENASE DOMAIN-CONTAINING PROTEIN"/>
    <property type="match status" value="1"/>
</dbReference>
<accession>A0A0L0FUT5</accession>
<dbReference type="GeneID" id="25907575"/>
<proteinExistence type="predicted"/>
<dbReference type="eggNOG" id="ENOG502RB5S">
    <property type="taxonomic scope" value="Eukaryota"/>
</dbReference>
<dbReference type="InterPro" id="IPR013328">
    <property type="entry name" value="6PGD_dom2"/>
</dbReference>
<dbReference type="OrthoDB" id="6058913at2759"/>
<dbReference type="InterPro" id="IPR008927">
    <property type="entry name" value="6-PGluconate_DH-like_C_sf"/>
</dbReference>
<evidence type="ECO:0000313" key="3">
    <source>
        <dbReference type="Proteomes" id="UP000054560"/>
    </source>
</evidence>
<dbReference type="Gene3D" id="1.10.1040.10">
    <property type="entry name" value="N-(1-d-carboxylethyl)-l-norvaline Dehydrogenase, domain 2"/>
    <property type="match status" value="1"/>
</dbReference>
<dbReference type="EMBL" id="KQ242134">
    <property type="protein sequence ID" value="KNC80572.1"/>
    <property type="molecule type" value="Genomic_DNA"/>
</dbReference>
<keyword evidence="3" id="KW-1185">Reference proteome</keyword>
<dbReference type="RefSeq" id="XP_014154474.1">
    <property type="nucleotide sequence ID" value="XM_014298999.1"/>
</dbReference>
<organism evidence="2 3">
    <name type="scientific">Sphaeroforma arctica JP610</name>
    <dbReference type="NCBI Taxonomy" id="667725"/>
    <lineage>
        <taxon>Eukaryota</taxon>
        <taxon>Ichthyosporea</taxon>
        <taxon>Ichthyophonida</taxon>
        <taxon>Sphaeroforma</taxon>
    </lineage>
</organism>
<gene>
    <name evidence="2" type="ORF">SARC_07071</name>
</gene>
<reference evidence="2 3" key="1">
    <citation type="submission" date="2011-02" db="EMBL/GenBank/DDBJ databases">
        <title>The Genome Sequence of Sphaeroforma arctica JP610.</title>
        <authorList>
            <consortium name="The Broad Institute Genome Sequencing Platform"/>
            <person name="Russ C."/>
            <person name="Cuomo C."/>
            <person name="Young S.K."/>
            <person name="Zeng Q."/>
            <person name="Gargeya S."/>
            <person name="Alvarado L."/>
            <person name="Berlin A."/>
            <person name="Chapman S.B."/>
            <person name="Chen Z."/>
            <person name="Freedman E."/>
            <person name="Gellesch M."/>
            <person name="Goldberg J."/>
            <person name="Griggs A."/>
            <person name="Gujja S."/>
            <person name="Heilman E."/>
            <person name="Heiman D."/>
            <person name="Howarth C."/>
            <person name="Mehta T."/>
            <person name="Neiman D."/>
            <person name="Pearson M."/>
            <person name="Roberts A."/>
            <person name="Saif S."/>
            <person name="Shea T."/>
            <person name="Shenoy N."/>
            <person name="Sisk P."/>
            <person name="Stolte C."/>
            <person name="Sykes S."/>
            <person name="White J."/>
            <person name="Yandava C."/>
            <person name="Burger G."/>
            <person name="Gray M.W."/>
            <person name="Holland P.W.H."/>
            <person name="King N."/>
            <person name="Lang F.B.F."/>
            <person name="Roger A.J."/>
            <person name="Ruiz-Trillo I."/>
            <person name="Haas B."/>
            <person name="Nusbaum C."/>
            <person name="Birren B."/>
        </authorList>
    </citation>
    <scope>NUCLEOTIDE SEQUENCE [LARGE SCALE GENOMIC DNA]</scope>
    <source>
        <strain evidence="2 3">JP610</strain>
    </source>
</reference>